<evidence type="ECO:0000313" key="3">
    <source>
        <dbReference type="Proteomes" id="UP000765509"/>
    </source>
</evidence>
<dbReference type="Proteomes" id="UP000765509">
    <property type="component" value="Unassembled WGS sequence"/>
</dbReference>
<name>A0A9Q3GMI8_9BASI</name>
<feature type="region of interest" description="Disordered" evidence="1">
    <location>
        <begin position="95"/>
        <end position="114"/>
    </location>
</feature>
<feature type="region of interest" description="Disordered" evidence="1">
    <location>
        <begin position="268"/>
        <end position="338"/>
    </location>
</feature>
<gene>
    <name evidence="2" type="ORF">O181_011912</name>
</gene>
<organism evidence="2 3">
    <name type="scientific">Austropuccinia psidii MF-1</name>
    <dbReference type="NCBI Taxonomy" id="1389203"/>
    <lineage>
        <taxon>Eukaryota</taxon>
        <taxon>Fungi</taxon>
        <taxon>Dikarya</taxon>
        <taxon>Basidiomycota</taxon>
        <taxon>Pucciniomycotina</taxon>
        <taxon>Pucciniomycetes</taxon>
        <taxon>Pucciniales</taxon>
        <taxon>Sphaerophragmiaceae</taxon>
        <taxon>Austropuccinia</taxon>
    </lineage>
</organism>
<proteinExistence type="predicted"/>
<keyword evidence="3" id="KW-1185">Reference proteome</keyword>
<feature type="compositionally biased region" description="Polar residues" evidence="1">
    <location>
        <begin position="316"/>
        <end position="338"/>
    </location>
</feature>
<comment type="caution">
    <text evidence="2">The sequence shown here is derived from an EMBL/GenBank/DDBJ whole genome shotgun (WGS) entry which is preliminary data.</text>
</comment>
<evidence type="ECO:0000256" key="1">
    <source>
        <dbReference type="SAM" id="MobiDB-lite"/>
    </source>
</evidence>
<accession>A0A9Q3GMI8</accession>
<dbReference type="AlphaFoldDB" id="A0A9Q3GMI8"/>
<dbReference type="EMBL" id="AVOT02003000">
    <property type="protein sequence ID" value="MBW0472197.1"/>
    <property type="molecule type" value="Genomic_DNA"/>
</dbReference>
<protein>
    <submittedName>
        <fullName evidence="2">Uncharacterized protein</fullName>
    </submittedName>
</protein>
<evidence type="ECO:0000313" key="2">
    <source>
        <dbReference type="EMBL" id="MBW0472197.1"/>
    </source>
</evidence>
<reference evidence="2" key="1">
    <citation type="submission" date="2021-03" db="EMBL/GenBank/DDBJ databases">
        <title>Draft genome sequence of rust myrtle Austropuccinia psidii MF-1, a brazilian biotype.</title>
        <authorList>
            <person name="Quecine M.C."/>
            <person name="Pachon D.M.R."/>
            <person name="Bonatelli M.L."/>
            <person name="Correr F.H."/>
            <person name="Franceschini L.M."/>
            <person name="Leite T.F."/>
            <person name="Margarido G.R.A."/>
            <person name="Almeida C.A."/>
            <person name="Ferrarezi J.A."/>
            <person name="Labate C.A."/>
        </authorList>
    </citation>
    <scope>NUCLEOTIDE SEQUENCE</scope>
    <source>
        <strain evidence="2">MF-1</strain>
    </source>
</reference>
<sequence length="456" mass="51720">MHYENHKAVSESEKSPLPLCPFRQEFPLVRSGRQHCDNKTVTKSRVQFRLETRGGLNQTTRNRWVFHSIGVQGFCPLRVPLEENYIPLETQSQANIPVTPSEPEGSKGKGKTHSEGLITAKKWTTIATQRNRKLLNSASIQGKPTLSTYTGKITVHHPVVTSKGKFPKAADNQFVQGTVKETLVSKSISWRREKDCPEPEDLEEDNLDTVKLQTRGLEGYGASSSPPPTPQIPFSVEHRQQEIQPGIPLGRTWSKLPEDMSQRDRIQRPYGNHQRLESHQVVDIPGGEGKQDKGESSHYPSYRRTTDTDRAYSDSFRLTRSRPNQPSSGFTPFRNQQIGGQESPFFTILGIFQEKTRIQGKNPDHLQPKEERVRPNDPEAVVFGERSAQVPEIVVQTSKMSSPINRNVTPTQIENNVVTPESNLKSDALWFQMSQFTQQTQKQLAELEASYERMER</sequence>